<evidence type="ECO:0000313" key="3">
    <source>
        <dbReference type="Proteomes" id="UP000463883"/>
    </source>
</evidence>
<dbReference type="RefSeq" id="WP_162361915.1">
    <property type="nucleotide sequence ID" value="NZ_CP047591.1"/>
</dbReference>
<gene>
    <name evidence="2" type="ORF">Ami3637_06780</name>
</gene>
<dbReference type="KEGG" id="amic:Ami3637_06780"/>
<feature type="region of interest" description="Disordered" evidence="1">
    <location>
        <begin position="39"/>
        <end position="68"/>
    </location>
</feature>
<accession>A0A6P1MMB6</accession>
<organism evidence="2 3">
    <name type="scientific">Aminipila terrae</name>
    <dbReference type="NCBI Taxonomy" id="2697030"/>
    <lineage>
        <taxon>Bacteria</taxon>
        <taxon>Bacillati</taxon>
        <taxon>Bacillota</taxon>
        <taxon>Clostridia</taxon>
        <taxon>Peptostreptococcales</taxon>
        <taxon>Anaerovoracaceae</taxon>
        <taxon>Aminipila</taxon>
    </lineage>
</organism>
<dbReference type="EMBL" id="CP047591">
    <property type="protein sequence ID" value="QHI72145.1"/>
    <property type="molecule type" value="Genomic_DNA"/>
</dbReference>
<keyword evidence="3" id="KW-1185">Reference proteome</keyword>
<sequence length="68" mass="7768">MKELDNLWETSNMENSKNFKPEGKDLWFGNEKYAEQLVKNGNIPPGSIQHQNLGHNSKKEGLGPNTKR</sequence>
<dbReference type="AlphaFoldDB" id="A0A6P1MMB6"/>
<feature type="region of interest" description="Disordered" evidence="1">
    <location>
        <begin position="1"/>
        <end position="24"/>
    </location>
</feature>
<reference evidence="2 3" key="1">
    <citation type="submission" date="2020-01" db="EMBL/GenBank/DDBJ databases">
        <title>Genomic analysis of Aminipila sp. CBA3637.</title>
        <authorList>
            <person name="Kim Y.B."/>
            <person name="Roh S.W."/>
        </authorList>
    </citation>
    <scope>NUCLEOTIDE SEQUENCE [LARGE SCALE GENOMIC DNA]</scope>
    <source>
        <strain evidence="2 3">CBA3637</strain>
    </source>
</reference>
<name>A0A6P1MMB6_9FIRM</name>
<evidence type="ECO:0000256" key="1">
    <source>
        <dbReference type="SAM" id="MobiDB-lite"/>
    </source>
</evidence>
<evidence type="ECO:0000313" key="2">
    <source>
        <dbReference type="EMBL" id="QHI72145.1"/>
    </source>
</evidence>
<protein>
    <submittedName>
        <fullName evidence="2">Uncharacterized protein</fullName>
    </submittedName>
</protein>
<dbReference type="Proteomes" id="UP000463883">
    <property type="component" value="Chromosome"/>
</dbReference>
<proteinExistence type="predicted"/>